<evidence type="ECO:0000313" key="5">
    <source>
        <dbReference type="Proteomes" id="UP000640725"/>
    </source>
</evidence>
<organism evidence="4 5">
    <name type="scientific">Planktothrix mougeotii LEGE 06226</name>
    <dbReference type="NCBI Taxonomy" id="1828728"/>
    <lineage>
        <taxon>Bacteria</taxon>
        <taxon>Bacillati</taxon>
        <taxon>Cyanobacteriota</taxon>
        <taxon>Cyanophyceae</taxon>
        <taxon>Oscillatoriophycideae</taxon>
        <taxon>Oscillatoriales</taxon>
        <taxon>Microcoleaceae</taxon>
        <taxon>Planktothrix</taxon>
    </lineage>
</organism>
<dbReference type="Pfam" id="PF12770">
    <property type="entry name" value="CHAT"/>
    <property type="match status" value="1"/>
</dbReference>
<comment type="caution">
    <text evidence="4">The sequence shown here is derived from an EMBL/GenBank/DDBJ whole genome shotgun (WGS) entry which is preliminary data.</text>
</comment>
<name>A0ABR9UBJ4_9CYAN</name>
<dbReference type="EMBL" id="JADEWU010000010">
    <property type="protein sequence ID" value="MBE9142964.1"/>
    <property type="molecule type" value="Genomic_DNA"/>
</dbReference>
<dbReference type="RefSeq" id="WP_193868583.1">
    <property type="nucleotide sequence ID" value="NZ_JADEWU010000010.1"/>
</dbReference>
<gene>
    <name evidence="4" type="ORF">IQ236_06980</name>
</gene>
<feature type="domain" description="vWA-MoxR associated protein C-terminal" evidence="3">
    <location>
        <begin position="536"/>
        <end position="756"/>
    </location>
</feature>
<reference evidence="4 5" key="1">
    <citation type="submission" date="2020-10" db="EMBL/GenBank/DDBJ databases">
        <authorList>
            <person name="Castelo-Branco R."/>
            <person name="Eusebio N."/>
            <person name="Adriana R."/>
            <person name="Vieira A."/>
            <person name="Brugerolle De Fraissinette N."/>
            <person name="Rezende De Castro R."/>
            <person name="Schneider M.P."/>
            <person name="Vasconcelos V."/>
            <person name="Leao P.N."/>
        </authorList>
    </citation>
    <scope>NUCLEOTIDE SEQUENCE [LARGE SCALE GENOMIC DNA]</scope>
    <source>
        <strain evidence="4 5">LEGE 06226</strain>
    </source>
</reference>
<evidence type="ECO:0000313" key="4">
    <source>
        <dbReference type="EMBL" id="MBE9142964.1"/>
    </source>
</evidence>
<protein>
    <submittedName>
        <fullName evidence="4">CHAT domain-containing protein</fullName>
    </submittedName>
</protein>
<evidence type="ECO:0000259" key="3">
    <source>
        <dbReference type="Pfam" id="PF20028"/>
    </source>
</evidence>
<evidence type="ECO:0000259" key="1">
    <source>
        <dbReference type="Pfam" id="PF12770"/>
    </source>
</evidence>
<dbReference type="InterPro" id="IPR045450">
    <property type="entry name" value="VMAP_C"/>
</dbReference>
<dbReference type="Pfam" id="PF19963">
    <property type="entry name" value="VMAP-M1"/>
    <property type="match status" value="1"/>
</dbReference>
<feature type="domain" description="vWA-MoxR associated protein middle region 1" evidence="2">
    <location>
        <begin position="409"/>
        <end position="475"/>
    </location>
</feature>
<keyword evidence="5" id="KW-1185">Reference proteome</keyword>
<dbReference type="InterPro" id="IPR045440">
    <property type="entry name" value="VMAP-M1"/>
</dbReference>
<sequence>MEKLVIIKIGDGDFQQGFPVTLYIGKQGDHFPCSWDGKLPPEPQLPVLYNEWQLEYDEFIYDRQTKLPSLKQKKEGKIQKVRHQDFIDGVNKSASELIKTLNNWLNSETFRTIKEKLLKELDKNDIVQIIIQTEDPILRRLPWCQWNWFEDYTKAEVAISLPNNDLPSQFVQPKPKVRVLGILGECSHPNTNIAIDTNPDQQCWENLSNDAEIVFLEEPTRQEFNQKLWDKNGWDILFFAGHSWSNNDATTGEMKLTQNNNVTIGDLKLALKKAIERGLQLAIFNSCDGLGIARDFAELHIPQMIVMREPIPDFVAQEFVKNFLTEFSSGQSLYMAVREAREKLQALEKQFPCASWLPVICQNPTVKPVTWKGFNQSLTSLLVGNTVKDFSQSLSPFDVAWFCSLVKDKNLDETIKKAYQNSLPTDARLYLENNNIKKMLQILEGFKKLPQFLNCLIQDENLPEEIRDKLRDLKIEEMRLFSSDQLLESYLIVTVKPDDKPKEFVLNAWLIMDDSVPLDHNPYRFLSLIDDQNQTEPEIKCKLDKIPEYLDKLIAKSEEYLQTQKYNLTLEFFLPIDLICQEVDRWKITDPLVKEIPLGFRYPIRLRSLERQERSYLLRYESNWRKTWDKVRNVLDQKPTPELFEHLQEIENFNNWKKLSSSLNEKIGLKLTCAPPQAPAKRKDLFLAILQATTPIAIWTRCNLKNCDLAAEIERVLTLNTLSCLCESVRKVREEANAEENEQHLGFHLALMWENPYRLIPDVMIPLIPPGQ</sequence>
<dbReference type="InterPro" id="IPR024983">
    <property type="entry name" value="CHAT_dom"/>
</dbReference>
<proteinExistence type="predicted"/>
<accession>A0ABR9UBJ4</accession>
<dbReference type="Proteomes" id="UP000640725">
    <property type="component" value="Unassembled WGS sequence"/>
</dbReference>
<dbReference type="Pfam" id="PF20028">
    <property type="entry name" value="VMAP-C"/>
    <property type="match status" value="1"/>
</dbReference>
<evidence type="ECO:0000259" key="2">
    <source>
        <dbReference type="Pfam" id="PF19963"/>
    </source>
</evidence>
<feature type="domain" description="CHAT" evidence="1">
    <location>
        <begin position="211"/>
        <end position="371"/>
    </location>
</feature>